<protein>
    <submittedName>
        <fullName evidence="1">Uncharacterized protein</fullName>
    </submittedName>
</protein>
<dbReference type="Proteomes" id="UP000040453">
    <property type="component" value="Unassembled WGS sequence"/>
</dbReference>
<organism evidence="1 2">
    <name type="scientific">Oceanobacillus oncorhynchi</name>
    <dbReference type="NCBI Taxonomy" id="545501"/>
    <lineage>
        <taxon>Bacteria</taxon>
        <taxon>Bacillati</taxon>
        <taxon>Bacillota</taxon>
        <taxon>Bacilli</taxon>
        <taxon>Bacillales</taxon>
        <taxon>Bacillaceae</taxon>
        <taxon>Oceanobacillus</taxon>
    </lineage>
</organism>
<proteinExistence type="predicted"/>
<dbReference type="AlphaFoldDB" id="A0A0A1MUT8"/>
<evidence type="ECO:0000313" key="1">
    <source>
        <dbReference type="EMBL" id="CEI83409.1"/>
    </source>
</evidence>
<name>A0A0A1MUT8_9BACI</name>
<dbReference type="EMBL" id="CDGG01000001">
    <property type="protein sequence ID" value="CEI83409.1"/>
    <property type="molecule type" value="Genomic_DNA"/>
</dbReference>
<dbReference type="RefSeq" id="WP_042533662.1">
    <property type="nucleotide sequence ID" value="NZ_CAXOIH010000017.1"/>
</dbReference>
<sequence length="109" mass="12261">MEESISILKWKAFVENKQRKKLLVKVIWNDTDKLTLLIPPNMKVNAFIKDEKEGFLFYDIEGKSISGPIPSILPSSALEDGQILLKAISDGTVTAYGEKINKNEMNALH</sequence>
<keyword evidence="2" id="KW-1185">Reference proteome</keyword>
<reference evidence="1 2" key="1">
    <citation type="submission" date="2014-11" db="EMBL/GenBank/DDBJ databases">
        <authorList>
            <person name="Urmite Genomes Urmite Genomes"/>
        </authorList>
    </citation>
    <scope>NUCLEOTIDE SEQUENCE [LARGE SCALE GENOMIC DNA]</scope>
    <source>
        <strain evidence="1 2">Oc5</strain>
    </source>
</reference>
<accession>A0A0A1MUT8</accession>
<gene>
    <name evidence="1" type="ORF">BN997_03317</name>
</gene>
<evidence type="ECO:0000313" key="2">
    <source>
        <dbReference type="Proteomes" id="UP000040453"/>
    </source>
</evidence>